<feature type="transmembrane region" description="Helical" evidence="1">
    <location>
        <begin position="77"/>
        <end position="95"/>
    </location>
</feature>
<keyword evidence="3" id="KW-1185">Reference proteome</keyword>
<dbReference type="EMBL" id="BMAW01107617">
    <property type="protein sequence ID" value="GFT30143.1"/>
    <property type="molecule type" value="Genomic_DNA"/>
</dbReference>
<evidence type="ECO:0000313" key="2">
    <source>
        <dbReference type="EMBL" id="GFT30143.1"/>
    </source>
</evidence>
<evidence type="ECO:0000256" key="1">
    <source>
        <dbReference type="SAM" id="Phobius"/>
    </source>
</evidence>
<dbReference type="AlphaFoldDB" id="A0A8X6NR31"/>
<keyword evidence="1" id="KW-0812">Transmembrane</keyword>
<keyword evidence="1" id="KW-1133">Transmembrane helix</keyword>
<keyword evidence="1" id="KW-0472">Membrane</keyword>
<dbReference type="Proteomes" id="UP000887013">
    <property type="component" value="Unassembled WGS sequence"/>
</dbReference>
<proteinExistence type="predicted"/>
<name>A0A8X6NR31_NEPPI</name>
<comment type="caution">
    <text evidence="2">The sequence shown here is derived from an EMBL/GenBank/DDBJ whole genome shotgun (WGS) entry which is preliminary data.</text>
</comment>
<protein>
    <submittedName>
        <fullName evidence="2">Uncharacterized protein</fullName>
    </submittedName>
</protein>
<reference evidence="2" key="1">
    <citation type="submission" date="2020-08" db="EMBL/GenBank/DDBJ databases">
        <title>Multicomponent nature underlies the extraordinary mechanical properties of spider dragline silk.</title>
        <authorList>
            <person name="Kono N."/>
            <person name="Nakamura H."/>
            <person name="Mori M."/>
            <person name="Yoshida Y."/>
            <person name="Ohtoshi R."/>
            <person name="Malay A.D."/>
            <person name="Moran D.A.P."/>
            <person name="Tomita M."/>
            <person name="Numata K."/>
            <person name="Arakawa K."/>
        </authorList>
    </citation>
    <scope>NUCLEOTIDE SEQUENCE</scope>
</reference>
<gene>
    <name evidence="2" type="ORF">NPIL_172771</name>
</gene>
<accession>A0A8X6NR31</accession>
<sequence length="127" mass="13991">MVSKFFCCYSDEACSFGTSFASSQHGLGMAKVRAKRRQRYGVLNGLPVYATAGAGRPASVGYRYKGSHVSAVPALRYGAHGASLLLCLLLLRMHFCPRRTTRQKTLVSSMRNRLKAVIEAKGMHTKY</sequence>
<organism evidence="2 3">
    <name type="scientific">Nephila pilipes</name>
    <name type="common">Giant wood spider</name>
    <name type="synonym">Nephila maculata</name>
    <dbReference type="NCBI Taxonomy" id="299642"/>
    <lineage>
        <taxon>Eukaryota</taxon>
        <taxon>Metazoa</taxon>
        <taxon>Ecdysozoa</taxon>
        <taxon>Arthropoda</taxon>
        <taxon>Chelicerata</taxon>
        <taxon>Arachnida</taxon>
        <taxon>Araneae</taxon>
        <taxon>Araneomorphae</taxon>
        <taxon>Entelegynae</taxon>
        <taxon>Araneoidea</taxon>
        <taxon>Nephilidae</taxon>
        <taxon>Nephila</taxon>
    </lineage>
</organism>
<evidence type="ECO:0000313" key="3">
    <source>
        <dbReference type="Proteomes" id="UP000887013"/>
    </source>
</evidence>